<dbReference type="RefSeq" id="WP_107033406.1">
    <property type="nucleotide sequence ID" value="NZ_PUEC01000048.1"/>
</dbReference>
<evidence type="ECO:0000313" key="1">
    <source>
        <dbReference type="EMBL" id="PWB00259.1"/>
    </source>
</evidence>
<proteinExistence type="predicted"/>
<comment type="caution">
    <text evidence="1">The sequence shown here is derived from an EMBL/GenBank/DDBJ whole genome shotgun (WGS) entry which is preliminary data.</text>
</comment>
<reference evidence="2" key="1">
    <citation type="submission" date="2018-02" db="EMBL/GenBank/DDBJ databases">
        <authorList>
            <person name="Clavel T."/>
            <person name="Strowig T."/>
        </authorList>
    </citation>
    <scope>NUCLEOTIDE SEQUENCE [LARGE SCALE GENOMIC DNA]</scope>
    <source>
        <strain evidence="2">DSM 103720</strain>
    </source>
</reference>
<dbReference type="AlphaFoldDB" id="A0A2V1IIN6"/>
<organism evidence="1 2">
    <name type="scientific">Duncaniella muris</name>
    <dbReference type="NCBI Taxonomy" id="2094150"/>
    <lineage>
        <taxon>Bacteria</taxon>
        <taxon>Pseudomonadati</taxon>
        <taxon>Bacteroidota</taxon>
        <taxon>Bacteroidia</taxon>
        <taxon>Bacteroidales</taxon>
        <taxon>Muribaculaceae</taxon>
        <taxon>Duncaniella</taxon>
    </lineage>
</organism>
<dbReference type="InterPro" id="IPR011664">
    <property type="entry name" value="Abi_system_AbiD/AbiF-like"/>
</dbReference>
<dbReference type="GeneID" id="82527296"/>
<dbReference type="EMBL" id="PUEC01000048">
    <property type="protein sequence ID" value="PWB00259.1"/>
    <property type="molecule type" value="Genomic_DNA"/>
</dbReference>
<evidence type="ECO:0000313" key="2">
    <source>
        <dbReference type="Proteomes" id="UP000244905"/>
    </source>
</evidence>
<dbReference type="Proteomes" id="UP000244905">
    <property type="component" value="Unassembled WGS sequence"/>
</dbReference>
<name>A0A2V1IIN6_9BACT</name>
<protein>
    <submittedName>
        <fullName evidence="1">Abi family protein</fullName>
    </submittedName>
</protein>
<keyword evidence="2" id="KW-1185">Reference proteome</keyword>
<dbReference type="Pfam" id="PF07751">
    <property type="entry name" value="Abi_2"/>
    <property type="match status" value="1"/>
</dbReference>
<accession>A0A2V1IIN6</accession>
<gene>
    <name evidence="1" type="ORF">C5O23_13315</name>
</gene>
<sequence length="328" mass="38378">MARRKIPYNKRATTYEEQITILRRHGVVISDEAKAKEYLADIGYYRLGFYLYPFELTYPHLDNRRQHNVKPGTCIEDVVALYYFDIDLRNILNKYLSRIEVAIRTTIVYELSNKYKSNPTWFVDSNVVSANFIRKFPGEAYRSIRNKLPIQRHHSKYTGQFAPAWKTMEYMTLGNLEVLYDSLVWDRDKRLISSHFKELAIETFKSYLTALREVRNACAHGNLLFGMTLSSGIRTGEACASFNGNDNQTFKGALRVIDYLLRQVSVNRANDMWREIYKATDLLYQKTPSMRPIVENQTGIIVPEKSAFRRGIEAIVSKIVKFRRKKHR</sequence>